<protein>
    <submittedName>
        <fullName evidence="2">Uncharacterized protein</fullName>
    </submittedName>
</protein>
<evidence type="ECO:0000313" key="2">
    <source>
        <dbReference type="EMBL" id="KIR79551.1"/>
    </source>
</evidence>
<evidence type="ECO:0000256" key="1">
    <source>
        <dbReference type="SAM" id="MobiDB-lite"/>
    </source>
</evidence>
<dbReference type="Proteomes" id="UP000054272">
    <property type="component" value="Unassembled WGS sequence"/>
</dbReference>
<accession>A0ABR5BVB7</accession>
<feature type="compositionally biased region" description="Basic residues" evidence="1">
    <location>
        <begin position="28"/>
        <end position="46"/>
    </location>
</feature>
<proteinExistence type="predicted"/>
<organism evidence="2 3">
    <name type="scientific">Cryptococcus gattii EJB2</name>
    <dbReference type="NCBI Taxonomy" id="1296103"/>
    <lineage>
        <taxon>Eukaryota</taxon>
        <taxon>Fungi</taxon>
        <taxon>Dikarya</taxon>
        <taxon>Basidiomycota</taxon>
        <taxon>Agaricomycotina</taxon>
        <taxon>Tremellomycetes</taxon>
        <taxon>Tremellales</taxon>
        <taxon>Cryptococcaceae</taxon>
        <taxon>Cryptococcus</taxon>
        <taxon>Cryptococcus gattii species complex</taxon>
    </lineage>
</organism>
<feature type="region of interest" description="Disordered" evidence="1">
    <location>
        <begin position="1"/>
        <end position="74"/>
    </location>
</feature>
<sequence length="222" mass="25627">MPIAAQQQSGSNTTTSAEIVGNPSTSGRARRRRRREPALHRTRRERRTPARFDDEEEAGQQFRRPPRPPRSPRLTKYALCGETLPRQHLIADGDVDAFAIPQHAIDCIKDFHSECKKITVDTCITCNERWFDLDVSREGRCKRCRSSYLRRTKFTAYNNMDPGKSLGDLCEEAGIQRPEPPSHVEELLLSKIHLQVQYWNVMVHKQRTLDAPVFSLVIMQRF</sequence>
<name>A0ABR5BVB7_9TREE</name>
<keyword evidence="3" id="KW-1185">Reference proteome</keyword>
<feature type="compositionally biased region" description="Polar residues" evidence="1">
    <location>
        <begin position="1"/>
        <end position="27"/>
    </location>
</feature>
<dbReference type="EMBL" id="KN848681">
    <property type="protein sequence ID" value="KIR79551.1"/>
    <property type="molecule type" value="Genomic_DNA"/>
</dbReference>
<evidence type="ECO:0000313" key="3">
    <source>
        <dbReference type="Proteomes" id="UP000054272"/>
    </source>
</evidence>
<reference evidence="2 3" key="1">
    <citation type="submission" date="2015-01" db="EMBL/GenBank/DDBJ databases">
        <title>The Genome Sequence of Cryptococcus gattii EJB2.</title>
        <authorList>
            <consortium name="The Broad Institute Genomics Platform"/>
            <person name="Cuomo C."/>
            <person name="Litvintseva A."/>
            <person name="Chen Y."/>
            <person name="Heitman J."/>
            <person name="Sun S."/>
            <person name="Springer D."/>
            <person name="Dromer F."/>
            <person name="Young S."/>
            <person name="Zeng Q."/>
            <person name="Gargeya S."/>
            <person name="Abouelleil A."/>
            <person name="Alvarado L."/>
            <person name="Chapman S.B."/>
            <person name="Gainer-Dewar J."/>
            <person name="Goldberg J."/>
            <person name="Griggs A."/>
            <person name="Gujja S."/>
            <person name="Hansen M."/>
            <person name="Howarth C."/>
            <person name="Imamovic A."/>
            <person name="Larimer J."/>
            <person name="Murphy C."/>
            <person name="Naylor J."/>
            <person name="Pearson M."/>
            <person name="Priest M."/>
            <person name="Roberts A."/>
            <person name="Saif S."/>
            <person name="Shea T."/>
            <person name="Sykes S."/>
            <person name="Wortman J."/>
            <person name="Nusbaum C."/>
            <person name="Birren B."/>
        </authorList>
    </citation>
    <scope>NUCLEOTIDE SEQUENCE [LARGE SCALE GENOMIC DNA]</scope>
    <source>
        <strain evidence="2 3">EJB2</strain>
    </source>
</reference>
<gene>
    <name evidence="2" type="ORF">I306_03447</name>
</gene>